<organism evidence="10 11">
    <name type="scientific">Heracleum sosnowskyi</name>
    <dbReference type="NCBI Taxonomy" id="360622"/>
    <lineage>
        <taxon>Eukaryota</taxon>
        <taxon>Viridiplantae</taxon>
        <taxon>Streptophyta</taxon>
        <taxon>Embryophyta</taxon>
        <taxon>Tracheophyta</taxon>
        <taxon>Spermatophyta</taxon>
        <taxon>Magnoliopsida</taxon>
        <taxon>eudicotyledons</taxon>
        <taxon>Gunneridae</taxon>
        <taxon>Pentapetalae</taxon>
        <taxon>asterids</taxon>
        <taxon>campanulids</taxon>
        <taxon>Apiales</taxon>
        <taxon>Apiaceae</taxon>
        <taxon>Apioideae</taxon>
        <taxon>apioid superclade</taxon>
        <taxon>Tordylieae</taxon>
        <taxon>Tordyliinae</taxon>
        <taxon>Heracleum</taxon>
    </lineage>
</organism>
<evidence type="ECO:0000256" key="2">
    <source>
        <dbReference type="ARBA" id="ARBA00006027"/>
    </source>
</evidence>
<reference evidence="10" key="2">
    <citation type="submission" date="2023-05" db="EMBL/GenBank/DDBJ databases">
        <authorList>
            <person name="Schelkunov M.I."/>
        </authorList>
    </citation>
    <scope>NUCLEOTIDE SEQUENCE</scope>
    <source>
        <strain evidence="10">Hsosn_3</strain>
        <tissue evidence="10">Leaf</tissue>
    </source>
</reference>
<keyword evidence="11" id="KW-1185">Reference proteome</keyword>
<comment type="caution">
    <text evidence="10">The sequence shown here is derived from an EMBL/GenBank/DDBJ whole genome shotgun (WGS) entry which is preliminary data.</text>
</comment>
<protein>
    <submittedName>
        <fullName evidence="10">Pectinesterase</fullName>
    </submittedName>
</protein>
<keyword evidence="4" id="KW-0378">Hydrolase</keyword>
<dbReference type="SMART" id="SM00856">
    <property type="entry name" value="PMEI"/>
    <property type="match status" value="1"/>
</dbReference>
<accession>A0AAD8JC75</accession>
<comment type="catalytic activity">
    <reaction evidence="7">
        <text>[(1-&gt;4)-alpha-D-galacturonosyl methyl ester](n) + n H2O = [(1-&gt;4)-alpha-D-galacturonosyl](n) + n methanol + n H(+)</text>
        <dbReference type="Rhea" id="RHEA:22380"/>
        <dbReference type="Rhea" id="RHEA-COMP:14570"/>
        <dbReference type="Rhea" id="RHEA-COMP:14573"/>
        <dbReference type="ChEBI" id="CHEBI:15377"/>
        <dbReference type="ChEBI" id="CHEBI:15378"/>
        <dbReference type="ChEBI" id="CHEBI:17790"/>
        <dbReference type="ChEBI" id="CHEBI:140522"/>
        <dbReference type="ChEBI" id="CHEBI:140523"/>
        <dbReference type="EC" id="3.1.1.11"/>
    </reaction>
</comment>
<comment type="pathway">
    <text evidence="1">Glycan metabolism; pectin degradation; 2-dehydro-3-deoxy-D-gluconate from pectin: step 1/5.</text>
</comment>
<gene>
    <name evidence="10" type="ORF">POM88_001282</name>
</gene>
<dbReference type="PANTHER" id="PTHR31707">
    <property type="entry name" value="PECTINESTERASE"/>
    <property type="match status" value="1"/>
</dbReference>
<dbReference type="InterPro" id="IPR011050">
    <property type="entry name" value="Pectin_lyase_fold/virulence"/>
</dbReference>
<dbReference type="CDD" id="cd15798">
    <property type="entry name" value="PMEI-like_3"/>
    <property type="match status" value="1"/>
</dbReference>
<dbReference type="InterPro" id="IPR000070">
    <property type="entry name" value="Pectinesterase_cat"/>
</dbReference>
<dbReference type="GO" id="GO:0030599">
    <property type="term" value="F:pectinesterase activity"/>
    <property type="evidence" value="ECO:0007669"/>
    <property type="project" value="UniProtKB-EC"/>
</dbReference>
<evidence type="ECO:0000256" key="3">
    <source>
        <dbReference type="ARBA" id="ARBA00007786"/>
    </source>
</evidence>
<dbReference type="NCBIfam" id="TIGR01614">
    <property type="entry name" value="PME_inhib"/>
    <property type="match status" value="1"/>
</dbReference>
<evidence type="ECO:0000256" key="7">
    <source>
        <dbReference type="ARBA" id="ARBA00047928"/>
    </source>
</evidence>
<evidence type="ECO:0000256" key="1">
    <source>
        <dbReference type="ARBA" id="ARBA00005184"/>
    </source>
</evidence>
<dbReference type="SUPFAM" id="SSF51126">
    <property type="entry name" value="Pectin lyase-like"/>
    <property type="match status" value="1"/>
</dbReference>
<dbReference type="Pfam" id="PF01095">
    <property type="entry name" value="Pectinesterase"/>
    <property type="match status" value="1"/>
</dbReference>
<keyword evidence="8" id="KW-0472">Membrane</keyword>
<proteinExistence type="inferred from homology"/>
<keyword evidence="8" id="KW-1133">Transmembrane helix</keyword>
<dbReference type="Proteomes" id="UP001237642">
    <property type="component" value="Unassembled WGS sequence"/>
</dbReference>
<dbReference type="EMBL" id="JAUIZM010000001">
    <property type="protein sequence ID" value="KAK1401677.1"/>
    <property type="molecule type" value="Genomic_DNA"/>
</dbReference>
<dbReference type="Pfam" id="PF04043">
    <property type="entry name" value="PMEI"/>
    <property type="match status" value="1"/>
</dbReference>
<dbReference type="Gene3D" id="2.160.20.10">
    <property type="entry name" value="Single-stranded right-handed beta-helix, Pectin lyase-like"/>
    <property type="match status" value="1"/>
</dbReference>
<feature type="domain" description="Pectinesterase inhibitor" evidence="9">
    <location>
        <begin position="48"/>
        <end position="205"/>
    </location>
</feature>
<keyword evidence="6" id="KW-0961">Cell wall biogenesis/degradation</keyword>
<comment type="similarity">
    <text evidence="3">In the C-terminal section; belongs to the pectinesterase family.</text>
</comment>
<dbReference type="InterPro" id="IPR035513">
    <property type="entry name" value="Invertase/methylesterase_inhib"/>
</dbReference>
<evidence type="ECO:0000256" key="6">
    <source>
        <dbReference type="ARBA" id="ARBA00023316"/>
    </source>
</evidence>
<sequence>MDKKRKRFPVSSFCSTALVCMVMFMVTIGYVGNQRNTTATESTKHITLSKKAVQEICRGVDFHDTCTQNLPFKLFDSNQNNPHDMLKSGFEAAMNNLRSAGQRLVALQMENTDQYTSNALTACSKLTDMAINDLERCLQHCADHDMNNISDFLDDLLTWVSGSFTYQQTCLDGLHTNGVAVGPIHQNMSMALSKGMELTINALGMSTQIANTSGSRDAKTNAHSRHLKSLIRFPEGLDSRRRALLEGGLPPNVAADVIVAQDGSGKYKTINEALKEIPLNGDKLFVLYIKAGIYTEKLTFNIAMTHLMVIGDGPTKTKITGAQSVADGIITFLTATVAVEGDFFIAKDIGFENTAGPAKGQAVALRVGADKVIFSNCQIDGYQDSLYAHTYRQFYRDCTVTGTIDFILGDSAAVFQNCKFLVRKPMVGQASVILAQSRTNVRQPTGTILQNCTIVEDASLRPDKATVQVYLGRPWGENSRTIIMESYIGDVIRPEGYTLWDGTFGIDTLFYSEFNNRGPGAAKDRRVKWKGIKELSSNQVERFTPKHFLQGDTWIPPTKIPYAPGFMFPVDPKKDPPVAAAPVGGNDDIPFQMNKNCYNTQASFDNFNCI</sequence>
<dbReference type="InterPro" id="IPR012334">
    <property type="entry name" value="Pectin_lyas_fold"/>
</dbReference>
<dbReference type="InterPro" id="IPR006501">
    <property type="entry name" value="Pectinesterase_inhib_dom"/>
</dbReference>
<evidence type="ECO:0000313" key="11">
    <source>
        <dbReference type="Proteomes" id="UP001237642"/>
    </source>
</evidence>
<comment type="similarity">
    <text evidence="2">In the N-terminal section; belongs to the PMEI family.</text>
</comment>
<dbReference type="GO" id="GO:0042545">
    <property type="term" value="P:cell wall modification"/>
    <property type="evidence" value="ECO:0007669"/>
    <property type="project" value="InterPro"/>
</dbReference>
<keyword evidence="5" id="KW-0063">Aspartyl esterase</keyword>
<evidence type="ECO:0000313" key="10">
    <source>
        <dbReference type="EMBL" id="KAK1401677.1"/>
    </source>
</evidence>
<evidence type="ECO:0000259" key="9">
    <source>
        <dbReference type="SMART" id="SM00856"/>
    </source>
</evidence>
<dbReference type="Gene3D" id="1.20.140.40">
    <property type="entry name" value="Invertase/pectin methylesterase inhibitor family protein"/>
    <property type="match status" value="1"/>
</dbReference>
<evidence type="ECO:0000256" key="4">
    <source>
        <dbReference type="ARBA" id="ARBA00022801"/>
    </source>
</evidence>
<dbReference type="AlphaFoldDB" id="A0AAD8JC75"/>
<dbReference type="SUPFAM" id="SSF101148">
    <property type="entry name" value="Plant invertase/pectin methylesterase inhibitor"/>
    <property type="match status" value="1"/>
</dbReference>
<evidence type="ECO:0000256" key="8">
    <source>
        <dbReference type="SAM" id="Phobius"/>
    </source>
</evidence>
<feature type="transmembrane region" description="Helical" evidence="8">
    <location>
        <begin position="12"/>
        <end position="32"/>
    </location>
</feature>
<dbReference type="FunFam" id="2.160.20.10:FF:000001">
    <property type="entry name" value="Pectinesterase"/>
    <property type="match status" value="1"/>
</dbReference>
<dbReference type="GO" id="GO:0004857">
    <property type="term" value="F:enzyme inhibitor activity"/>
    <property type="evidence" value="ECO:0007669"/>
    <property type="project" value="InterPro"/>
</dbReference>
<reference evidence="10" key="1">
    <citation type="submission" date="2023-02" db="EMBL/GenBank/DDBJ databases">
        <title>Genome of toxic invasive species Heracleum sosnowskyi carries increased number of genes despite the absence of recent whole-genome duplications.</title>
        <authorList>
            <person name="Schelkunov M."/>
            <person name="Shtratnikova V."/>
            <person name="Makarenko M."/>
            <person name="Klepikova A."/>
            <person name="Omelchenko D."/>
            <person name="Novikova G."/>
            <person name="Obukhova E."/>
            <person name="Bogdanov V."/>
            <person name="Penin A."/>
            <person name="Logacheva M."/>
        </authorList>
    </citation>
    <scope>NUCLEOTIDE SEQUENCE</scope>
    <source>
        <strain evidence="10">Hsosn_3</strain>
        <tissue evidence="10">Leaf</tissue>
    </source>
</reference>
<evidence type="ECO:0000256" key="5">
    <source>
        <dbReference type="ARBA" id="ARBA00023085"/>
    </source>
</evidence>
<keyword evidence="8" id="KW-0812">Transmembrane</keyword>
<name>A0AAD8JC75_9APIA</name>